<name>A0A7J7J8S6_BUGNE</name>
<dbReference type="GO" id="GO:0005829">
    <property type="term" value="C:cytosol"/>
    <property type="evidence" value="ECO:0007669"/>
    <property type="project" value="TreeGrafter"/>
</dbReference>
<dbReference type="PANTHER" id="PTHR42686">
    <property type="entry name" value="GH17980P-RELATED"/>
    <property type="match status" value="1"/>
</dbReference>
<evidence type="ECO:0000313" key="2">
    <source>
        <dbReference type="EMBL" id="KAF6022046.1"/>
    </source>
</evidence>
<keyword evidence="3" id="KW-1185">Reference proteome</keyword>
<dbReference type="InterPro" id="IPR020471">
    <property type="entry name" value="AKR"/>
</dbReference>
<dbReference type="PANTHER" id="PTHR42686:SF1">
    <property type="entry name" value="GH17980P-RELATED"/>
    <property type="match status" value="1"/>
</dbReference>
<feature type="domain" description="NADP-dependent oxidoreductase" evidence="1">
    <location>
        <begin position="38"/>
        <end position="321"/>
    </location>
</feature>
<gene>
    <name evidence="2" type="ORF">EB796_019648</name>
</gene>
<sequence length="351" mass="39302">MSKTTSPKTFVPGYHKSGVSSKMEYRRLGNTDMYVSYLGLGASAFGSVFRPTDDTESCEVVDKLLQSGINYIDTAPWYGHGKSERVLGEALKNIPREAYYIATKVGRYDPQPDKMFDFTYERTVKSIDESLERLGLPSVDLLQVHDVEFSPSIDLILNETLPALQKAKDEGKTRYIGVTGYPLSVLQEIIEKSKVKIDTVLTYCRYSMNDTTLLQYKEFFQQKGVGIINASPISMGLLASRGPPEWHPARKHRPEVVEACENAARYCESVGVDLSRLALHFSLSEDDCSTCLVSTASLKNAQRNLEVIENPLSKEESQVLEHVMAKYMKPLDNANWEGLEVATLKRGEFVG</sequence>
<proteinExistence type="predicted"/>
<organism evidence="2 3">
    <name type="scientific">Bugula neritina</name>
    <name type="common">Brown bryozoan</name>
    <name type="synonym">Sertularia neritina</name>
    <dbReference type="NCBI Taxonomy" id="10212"/>
    <lineage>
        <taxon>Eukaryota</taxon>
        <taxon>Metazoa</taxon>
        <taxon>Spiralia</taxon>
        <taxon>Lophotrochozoa</taxon>
        <taxon>Bryozoa</taxon>
        <taxon>Gymnolaemata</taxon>
        <taxon>Cheilostomatida</taxon>
        <taxon>Flustrina</taxon>
        <taxon>Buguloidea</taxon>
        <taxon>Bugulidae</taxon>
        <taxon>Bugula</taxon>
    </lineage>
</organism>
<dbReference type="OrthoDB" id="48988at2759"/>
<dbReference type="GO" id="GO:0010349">
    <property type="term" value="F:L-galactose dehydrogenase activity"/>
    <property type="evidence" value="ECO:0007669"/>
    <property type="project" value="InterPro"/>
</dbReference>
<dbReference type="FunFam" id="3.20.20.100:FF:000011">
    <property type="entry name" value="Aldo/keto reductase"/>
    <property type="match status" value="1"/>
</dbReference>
<dbReference type="Gene3D" id="3.20.20.100">
    <property type="entry name" value="NADP-dependent oxidoreductase domain"/>
    <property type="match status" value="1"/>
</dbReference>
<dbReference type="Pfam" id="PF00248">
    <property type="entry name" value="Aldo_ket_red"/>
    <property type="match status" value="1"/>
</dbReference>
<dbReference type="Proteomes" id="UP000593567">
    <property type="component" value="Unassembled WGS sequence"/>
</dbReference>
<accession>A0A7J7J8S6</accession>
<dbReference type="InterPro" id="IPR044479">
    <property type="entry name" value="LGALDH-like"/>
</dbReference>
<reference evidence="2" key="1">
    <citation type="submission" date="2020-06" db="EMBL/GenBank/DDBJ databases">
        <title>Draft genome of Bugula neritina, a colonial animal packing powerful symbionts and potential medicines.</title>
        <authorList>
            <person name="Rayko M."/>
        </authorList>
    </citation>
    <scope>NUCLEOTIDE SEQUENCE [LARGE SCALE GENOMIC DNA]</scope>
    <source>
        <strain evidence="2">Kwan_BN1</strain>
    </source>
</reference>
<comment type="caution">
    <text evidence="2">The sequence shown here is derived from an EMBL/GenBank/DDBJ whole genome shotgun (WGS) entry which is preliminary data.</text>
</comment>
<dbReference type="SUPFAM" id="SSF51430">
    <property type="entry name" value="NAD(P)-linked oxidoreductase"/>
    <property type="match status" value="1"/>
</dbReference>
<dbReference type="InterPro" id="IPR036812">
    <property type="entry name" value="NAD(P)_OxRdtase_dom_sf"/>
</dbReference>
<dbReference type="AlphaFoldDB" id="A0A7J7J8S6"/>
<dbReference type="InterPro" id="IPR023210">
    <property type="entry name" value="NADP_OxRdtase_dom"/>
</dbReference>
<evidence type="ECO:0000259" key="1">
    <source>
        <dbReference type="Pfam" id="PF00248"/>
    </source>
</evidence>
<dbReference type="EMBL" id="VXIV02002911">
    <property type="protein sequence ID" value="KAF6022046.1"/>
    <property type="molecule type" value="Genomic_DNA"/>
</dbReference>
<dbReference type="CDD" id="cd19163">
    <property type="entry name" value="AKR_galDH"/>
    <property type="match status" value="1"/>
</dbReference>
<protein>
    <recommendedName>
        <fullName evidence="1">NADP-dependent oxidoreductase domain-containing protein</fullName>
    </recommendedName>
</protein>
<evidence type="ECO:0000313" key="3">
    <source>
        <dbReference type="Proteomes" id="UP000593567"/>
    </source>
</evidence>